<dbReference type="InterPro" id="IPR018378">
    <property type="entry name" value="C-type_lectin_CS"/>
</dbReference>
<accession>A0A674N711</accession>
<dbReference type="PROSITE" id="PS50041">
    <property type="entry name" value="C_TYPE_LECTIN_2"/>
    <property type="match status" value="1"/>
</dbReference>
<sequence length="255" mass="29285">IWSPVVAGLTGLAVVLLMLNIGLGIYRNQLTLEDVEDIRSELNDMEASYKAAFESTNNYKKQLDSKLKDSTKTKWELEHQTKRNNDYQKNMDKITKNIALLKYQLPKTGTISHLSLFPITTEQACRLCLPDWVWFNSMCYFFPFETMGYKSWSQARHFCQLYGGDLAVINSTVKQTGGSISANHFWAFGVCLMTYHISLLQICRSYWMDGNPTGVKDDVCVAVYARENFFKAWGDTNCNAQNKKWICEKAEDKWG</sequence>
<evidence type="ECO:0000256" key="3">
    <source>
        <dbReference type="SAM" id="Coils"/>
    </source>
</evidence>
<reference evidence="6" key="3">
    <citation type="submission" date="2025-09" db="UniProtKB">
        <authorList>
            <consortium name="Ensembl"/>
        </authorList>
    </citation>
    <scope>IDENTIFICATION</scope>
</reference>
<evidence type="ECO:0000256" key="1">
    <source>
        <dbReference type="ARBA" id="ARBA00004401"/>
    </source>
</evidence>
<gene>
    <name evidence="6" type="primary">LOC105418215</name>
</gene>
<comment type="subcellular location">
    <subcellularLocation>
        <location evidence="1">Cell membrane</location>
        <topology evidence="1">Single-pass type II membrane protein</topology>
    </subcellularLocation>
</comment>
<evidence type="ECO:0000313" key="7">
    <source>
        <dbReference type="Proteomes" id="UP000005226"/>
    </source>
</evidence>
<proteinExistence type="predicted"/>
<dbReference type="Gene3D" id="3.10.100.10">
    <property type="entry name" value="Mannose-Binding Protein A, subunit A"/>
    <property type="match status" value="1"/>
</dbReference>
<protein>
    <submittedName>
        <fullName evidence="6">CD209 antigen-like protein E</fullName>
    </submittedName>
</protein>
<keyword evidence="7" id="KW-1185">Reference proteome</keyword>
<evidence type="ECO:0000313" key="6">
    <source>
        <dbReference type="Ensembl" id="ENSTRUP00000069070.1"/>
    </source>
</evidence>
<feature type="transmembrane region" description="Helical" evidence="4">
    <location>
        <begin position="6"/>
        <end position="26"/>
    </location>
</feature>
<dbReference type="SMART" id="SM00034">
    <property type="entry name" value="CLECT"/>
    <property type="match status" value="1"/>
</dbReference>
<reference evidence="6 7" key="1">
    <citation type="journal article" date="2011" name="Genome Biol. Evol.">
        <title>Integration of the genetic map and genome assembly of fugu facilitates insights into distinct features of genome evolution in teleosts and mammals.</title>
        <authorList>
            <person name="Kai W."/>
            <person name="Kikuchi K."/>
            <person name="Tohari S."/>
            <person name="Chew A.K."/>
            <person name="Tay A."/>
            <person name="Fujiwara A."/>
            <person name="Hosoya S."/>
            <person name="Suetake H."/>
            <person name="Naruse K."/>
            <person name="Brenner S."/>
            <person name="Suzuki Y."/>
            <person name="Venkatesh B."/>
        </authorList>
    </citation>
    <scope>NUCLEOTIDE SEQUENCE [LARGE SCALE GENOMIC DNA]</scope>
</reference>
<dbReference type="Proteomes" id="UP000005226">
    <property type="component" value="Chromosome 2"/>
</dbReference>
<feature type="coiled-coil region" evidence="3">
    <location>
        <begin position="77"/>
        <end position="104"/>
    </location>
</feature>
<feature type="domain" description="C-type lectin" evidence="5">
    <location>
        <begin position="135"/>
        <end position="239"/>
    </location>
</feature>
<dbReference type="PROSITE" id="PS00615">
    <property type="entry name" value="C_TYPE_LECTIN_1"/>
    <property type="match status" value="1"/>
</dbReference>
<dbReference type="InterPro" id="IPR016187">
    <property type="entry name" value="CTDL_fold"/>
</dbReference>
<keyword evidence="2" id="KW-1015">Disulfide bond</keyword>
<organism evidence="6 7">
    <name type="scientific">Takifugu rubripes</name>
    <name type="common">Japanese pufferfish</name>
    <name type="synonym">Fugu rubripes</name>
    <dbReference type="NCBI Taxonomy" id="31033"/>
    <lineage>
        <taxon>Eukaryota</taxon>
        <taxon>Metazoa</taxon>
        <taxon>Chordata</taxon>
        <taxon>Craniata</taxon>
        <taxon>Vertebrata</taxon>
        <taxon>Euteleostomi</taxon>
        <taxon>Actinopterygii</taxon>
        <taxon>Neopterygii</taxon>
        <taxon>Teleostei</taxon>
        <taxon>Neoteleostei</taxon>
        <taxon>Acanthomorphata</taxon>
        <taxon>Eupercaria</taxon>
        <taxon>Tetraodontiformes</taxon>
        <taxon>Tetradontoidea</taxon>
        <taxon>Tetraodontidae</taxon>
        <taxon>Takifugu</taxon>
    </lineage>
</organism>
<keyword evidence="4" id="KW-1133">Transmembrane helix</keyword>
<dbReference type="Ensembl" id="ENSTRUT00000081684.1">
    <property type="protein sequence ID" value="ENSTRUP00000069070.1"/>
    <property type="gene ID" value="ENSTRUG00000032404.1"/>
</dbReference>
<keyword evidence="3" id="KW-0175">Coiled coil</keyword>
<name>A0A674N711_TAKRU</name>
<dbReference type="GO" id="GO:0005886">
    <property type="term" value="C:plasma membrane"/>
    <property type="evidence" value="ECO:0007669"/>
    <property type="project" value="UniProtKB-SubCell"/>
</dbReference>
<dbReference type="AlphaFoldDB" id="A0A674N711"/>
<dbReference type="InterPro" id="IPR050828">
    <property type="entry name" value="C-type_lectin/matrix_domain"/>
</dbReference>
<keyword evidence="4" id="KW-0472">Membrane</keyword>
<reference evidence="6" key="2">
    <citation type="submission" date="2025-08" db="UniProtKB">
        <authorList>
            <consortium name="Ensembl"/>
        </authorList>
    </citation>
    <scope>IDENTIFICATION</scope>
</reference>
<keyword evidence="4" id="KW-0812">Transmembrane</keyword>
<dbReference type="PANTHER" id="PTHR45710">
    <property type="entry name" value="C-TYPE LECTIN DOMAIN-CONTAINING PROTEIN 180"/>
    <property type="match status" value="1"/>
</dbReference>
<dbReference type="InterPro" id="IPR001304">
    <property type="entry name" value="C-type_lectin-like"/>
</dbReference>
<dbReference type="PANTHER" id="PTHR45710:SF26">
    <property type="entry name" value="RH26557P"/>
    <property type="match status" value="1"/>
</dbReference>
<dbReference type="GeneTree" id="ENSGT01030000234575"/>
<dbReference type="InterPro" id="IPR016186">
    <property type="entry name" value="C-type_lectin-like/link_sf"/>
</dbReference>
<evidence type="ECO:0000256" key="4">
    <source>
        <dbReference type="SAM" id="Phobius"/>
    </source>
</evidence>
<dbReference type="SUPFAM" id="SSF56436">
    <property type="entry name" value="C-type lectin-like"/>
    <property type="match status" value="1"/>
</dbReference>
<evidence type="ECO:0000256" key="2">
    <source>
        <dbReference type="ARBA" id="ARBA00023157"/>
    </source>
</evidence>
<evidence type="ECO:0000259" key="5">
    <source>
        <dbReference type="PROSITE" id="PS50041"/>
    </source>
</evidence>